<reference evidence="3 4" key="1">
    <citation type="submission" date="2017-02" db="EMBL/GenBank/DDBJ databases">
        <authorList>
            <person name="Peterson S.W."/>
        </authorList>
    </citation>
    <scope>NUCLEOTIDE SEQUENCE [LARGE SCALE GENOMIC DNA]</scope>
    <source>
        <strain evidence="3 4">ATCC BAA-1030</strain>
    </source>
</reference>
<dbReference type="PROSITE" id="PS51257">
    <property type="entry name" value="PROKAR_LIPOPROTEIN"/>
    <property type="match status" value="1"/>
</dbReference>
<dbReference type="RefSeq" id="WP_144399495.1">
    <property type="nucleotide sequence ID" value="NZ_FUXI01000010.1"/>
</dbReference>
<dbReference type="Proteomes" id="UP000190328">
    <property type="component" value="Unassembled WGS sequence"/>
</dbReference>
<dbReference type="Gene3D" id="2.170.130.30">
    <property type="match status" value="1"/>
</dbReference>
<keyword evidence="4" id="KW-1185">Reference proteome</keyword>
<dbReference type="InterPro" id="IPR027954">
    <property type="entry name" value="Transcobalamin-like_C"/>
</dbReference>
<evidence type="ECO:0000259" key="2">
    <source>
        <dbReference type="Pfam" id="PF14478"/>
    </source>
</evidence>
<dbReference type="Pfam" id="PF14478">
    <property type="entry name" value="DUF4430"/>
    <property type="match status" value="1"/>
</dbReference>
<evidence type="ECO:0000256" key="1">
    <source>
        <dbReference type="SAM" id="SignalP"/>
    </source>
</evidence>
<dbReference type="OrthoDB" id="2870483at2"/>
<name>A0A1T4MJ91_9ENTE</name>
<evidence type="ECO:0000313" key="3">
    <source>
        <dbReference type="EMBL" id="SJZ67042.1"/>
    </source>
</evidence>
<sequence>MRKFFVGTMLAVSLFVVTGCATSKTQTSTEETKTAEKSELKATITLIQEEKEIASKEVTFKEDENLLEVLKANFEVADDKGMITEIAGVKQDAEKGCYWMYKINDKMAELGAGETILKNGDKVVFTYAKI</sequence>
<proteinExistence type="predicted"/>
<dbReference type="AlphaFoldDB" id="A0A1T4MJ91"/>
<dbReference type="STRING" id="263852.SAMN02745116_01118"/>
<organism evidence="3 4">
    <name type="scientific">Pilibacter termitis</name>
    <dbReference type="NCBI Taxonomy" id="263852"/>
    <lineage>
        <taxon>Bacteria</taxon>
        <taxon>Bacillati</taxon>
        <taxon>Bacillota</taxon>
        <taxon>Bacilli</taxon>
        <taxon>Lactobacillales</taxon>
        <taxon>Enterococcaceae</taxon>
        <taxon>Pilibacter</taxon>
    </lineage>
</organism>
<accession>A0A1T4MJ91</accession>
<feature type="chain" id="PRO_5013069327" description="Transcobalamin-like C-terminal domain-containing protein" evidence="1">
    <location>
        <begin position="22"/>
        <end position="130"/>
    </location>
</feature>
<feature type="domain" description="Transcobalamin-like C-terminal" evidence="2">
    <location>
        <begin position="63"/>
        <end position="128"/>
    </location>
</feature>
<gene>
    <name evidence="3" type="ORF">SAMN02745116_01118</name>
</gene>
<dbReference type="EMBL" id="FUXI01000010">
    <property type="protein sequence ID" value="SJZ67042.1"/>
    <property type="molecule type" value="Genomic_DNA"/>
</dbReference>
<evidence type="ECO:0000313" key="4">
    <source>
        <dbReference type="Proteomes" id="UP000190328"/>
    </source>
</evidence>
<protein>
    <recommendedName>
        <fullName evidence="2">Transcobalamin-like C-terminal domain-containing protein</fullName>
    </recommendedName>
</protein>
<feature type="signal peptide" evidence="1">
    <location>
        <begin position="1"/>
        <end position="21"/>
    </location>
</feature>
<keyword evidence="1" id="KW-0732">Signal</keyword>